<feature type="compositionally biased region" description="Basic and acidic residues" evidence="6">
    <location>
        <begin position="259"/>
        <end position="275"/>
    </location>
</feature>
<dbReference type="InParanoid" id="H3BWM2"/>
<evidence type="ECO:0000256" key="1">
    <source>
        <dbReference type="ARBA" id="ARBA00022527"/>
    </source>
</evidence>
<reference evidence="8" key="2">
    <citation type="submission" date="2025-08" db="UniProtKB">
        <authorList>
            <consortium name="Ensembl"/>
        </authorList>
    </citation>
    <scope>IDENTIFICATION</scope>
</reference>
<evidence type="ECO:0000256" key="4">
    <source>
        <dbReference type="ARBA" id="ARBA00022777"/>
    </source>
</evidence>
<evidence type="ECO:0000256" key="3">
    <source>
        <dbReference type="ARBA" id="ARBA00022741"/>
    </source>
</evidence>
<feature type="domain" description="Protein kinase" evidence="7">
    <location>
        <begin position="1"/>
        <end position="190"/>
    </location>
</feature>
<dbReference type="PANTHER" id="PTHR24058:SF53">
    <property type="entry name" value="HOMEODOMAIN-INTERACTING PROTEIN KINASE 2"/>
    <property type="match status" value="1"/>
</dbReference>
<dbReference type="Proteomes" id="UP000007303">
    <property type="component" value="Unassembled WGS sequence"/>
</dbReference>
<dbReference type="SUPFAM" id="SSF56112">
    <property type="entry name" value="Protein kinase-like (PK-like)"/>
    <property type="match status" value="1"/>
</dbReference>
<dbReference type="HOGENOM" id="CLU_065164_0_0_1"/>
<dbReference type="OMA" id="MAFQDSE"/>
<keyword evidence="9" id="KW-1185">Reference proteome</keyword>
<dbReference type="GO" id="GO:0003714">
    <property type="term" value="F:transcription corepressor activity"/>
    <property type="evidence" value="ECO:0007669"/>
    <property type="project" value="TreeGrafter"/>
</dbReference>
<reference evidence="8" key="3">
    <citation type="submission" date="2025-09" db="UniProtKB">
        <authorList>
            <consortium name="Ensembl"/>
        </authorList>
    </citation>
    <scope>IDENTIFICATION</scope>
</reference>
<dbReference type="PROSITE" id="PS50011">
    <property type="entry name" value="PROTEIN_KINASE_DOM"/>
    <property type="match status" value="1"/>
</dbReference>
<dbReference type="Pfam" id="PF00069">
    <property type="entry name" value="Pkinase"/>
    <property type="match status" value="1"/>
</dbReference>
<dbReference type="SMART" id="SM00220">
    <property type="entry name" value="S_TKc"/>
    <property type="match status" value="1"/>
</dbReference>
<keyword evidence="1" id="KW-0723">Serine/threonine-protein kinase</keyword>
<feature type="region of interest" description="Disordered" evidence="6">
    <location>
        <begin position="221"/>
        <end position="275"/>
    </location>
</feature>
<reference evidence="9" key="1">
    <citation type="journal article" date="2004" name="Nature">
        <title>Genome duplication in the teleost fish Tetraodon nigroviridis reveals the early vertebrate proto-karyotype.</title>
        <authorList>
            <person name="Jaillon O."/>
            <person name="Aury J.-M."/>
            <person name="Brunet F."/>
            <person name="Petit J.-L."/>
            <person name="Stange-Thomann N."/>
            <person name="Mauceli E."/>
            <person name="Bouneau L."/>
            <person name="Fischer C."/>
            <person name="Ozouf-Costaz C."/>
            <person name="Bernot A."/>
            <person name="Nicaud S."/>
            <person name="Jaffe D."/>
            <person name="Fisher S."/>
            <person name="Lutfalla G."/>
            <person name="Dossat C."/>
            <person name="Segurens B."/>
            <person name="Dasilva C."/>
            <person name="Salanoubat M."/>
            <person name="Levy M."/>
            <person name="Boudet N."/>
            <person name="Castellano S."/>
            <person name="Anthouard V."/>
            <person name="Jubin C."/>
            <person name="Castelli V."/>
            <person name="Katinka M."/>
            <person name="Vacherie B."/>
            <person name="Biemont C."/>
            <person name="Skalli Z."/>
            <person name="Cattolico L."/>
            <person name="Poulain J."/>
            <person name="De Berardinis V."/>
            <person name="Cruaud C."/>
            <person name="Duprat S."/>
            <person name="Brottier P."/>
            <person name="Coutanceau J.-P."/>
            <person name="Gouzy J."/>
            <person name="Parra G."/>
            <person name="Lardier G."/>
            <person name="Chapple C."/>
            <person name="McKernan K.J."/>
            <person name="McEwan P."/>
            <person name="Bosak S."/>
            <person name="Kellis M."/>
            <person name="Volff J.-N."/>
            <person name="Guigo R."/>
            <person name="Zody M.C."/>
            <person name="Mesirov J."/>
            <person name="Lindblad-Toh K."/>
            <person name="Birren B."/>
            <person name="Nusbaum C."/>
            <person name="Kahn D."/>
            <person name="Robinson-Rechavi M."/>
            <person name="Laudet V."/>
            <person name="Schachter V."/>
            <person name="Quetier F."/>
            <person name="Saurin W."/>
            <person name="Scarpelli C."/>
            <person name="Wincker P."/>
            <person name="Lander E.S."/>
            <person name="Weissenbach J."/>
            <person name="Roest Crollius H."/>
        </authorList>
    </citation>
    <scope>NUCLEOTIDE SEQUENCE [LARGE SCALE GENOMIC DNA]</scope>
</reference>
<dbReference type="GO" id="GO:0045944">
    <property type="term" value="P:positive regulation of transcription by RNA polymerase II"/>
    <property type="evidence" value="ECO:0007669"/>
    <property type="project" value="TreeGrafter"/>
</dbReference>
<dbReference type="Ensembl" id="ENSTNIT00000002296.1">
    <property type="protein sequence ID" value="ENSTNIP00000000384.1"/>
    <property type="gene ID" value="ENSTNIG00000000691.1"/>
</dbReference>
<dbReference type="Gene3D" id="1.10.510.10">
    <property type="entry name" value="Transferase(Phosphotransferase) domain 1"/>
    <property type="match status" value="1"/>
</dbReference>
<sequence>MLANNDDLKVKLIDFGMAFQDSEVCPGIVVQPVPYRAPEVLLGLPFSYAIDMWGMGCVLMYLYLKEHLFTVCSEFKMISQVVKLLGQPEDHLLAKGLYTRKYFVEVNRPYGPAWRLKTPEEYNLDAPEKIVGNTEEPLLHSLDDLVNIHKFTSSAEYEDQLQFLDLIKSLLNVNAAKRISASEALNHPFITMSHLLNPEFKYYLKNSTQIMSCCKKLDSTVDGHSDAGSEEQQKADNMERQPYESLKCQQSGGGKHHTRSQEWEHLEGAQHQQPD</sequence>
<evidence type="ECO:0000259" key="7">
    <source>
        <dbReference type="PROSITE" id="PS50011"/>
    </source>
</evidence>
<dbReference type="GO" id="GO:0003713">
    <property type="term" value="F:transcription coactivator activity"/>
    <property type="evidence" value="ECO:0007669"/>
    <property type="project" value="TreeGrafter"/>
</dbReference>
<dbReference type="PANTHER" id="PTHR24058">
    <property type="entry name" value="DUAL SPECIFICITY PROTEIN KINASE"/>
    <property type="match status" value="1"/>
</dbReference>
<dbReference type="GO" id="GO:0007224">
    <property type="term" value="P:smoothened signaling pathway"/>
    <property type="evidence" value="ECO:0007669"/>
    <property type="project" value="TreeGrafter"/>
</dbReference>
<feature type="compositionally biased region" description="Basic and acidic residues" evidence="6">
    <location>
        <begin position="221"/>
        <end position="242"/>
    </location>
</feature>
<dbReference type="InterPro" id="IPR050494">
    <property type="entry name" value="Ser_Thr_dual-spec_kinase"/>
</dbReference>
<keyword evidence="5" id="KW-0067">ATP-binding</keyword>
<dbReference type="GeneTree" id="ENSGT00940000164472"/>
<dbReference type="STRING" id="99883.ENSTNIP00000000384"/>
<dbReference type="GO" id="GO:0005524">
    <property type="term" value="F:ATP binding"/>
    <property type="evidence" value="ECO:0007669"/>
    <property type="project" value="UniProtKB-KW"/>
</dbReference>
<evidence type="ECO:0000313" key="8">
    <source>
        <dbReference type="Ensembl" id="ENSTNIP00000000384.1"/>
    </source>
</evidence>
<dbReference type="GO" id="GO:0016605">
    <property type="term" value="C:PML body"/>
    <property type="evidence" value="ECO:0007669"/>
    <property type="project" value="TreeGrafter"/>
</dbReference>
<name>H3BWM2_TETNG</name>
<dbReference type="InterPro" id="IPR000719">
    <property type="entry name" value="Prot_kinase_dom"/>
</dbReference>
<evidence type="ECO:0000256" key="6">
    <source>
        <dbReference type="SAM" id="MobiDB-lite"/>
    </source>
</evidence>
<keyword evidence="4" id="KW-0418">Kinase</keyword>
<organism evidence="8 9">
    <name type="scientific">Tetraodon nigroviridis</name>
    <name type="common">Spotted green pufferfish</name>
    <name type="synonym">Chelonodon nigroviridis</name>
    <dbReference type="NCBI Taxonomy" id="99883"/>
    <lineage>
        <taxon>Eukaryota</taxon>
        <taxon>Metazoa</taxon>
        <taxon>Chordata</taxon>
        <taxon>Craniata</taxon>
        <taxon>Vertebrata</taxon>
        <taxon>Euteleostomi</taxon>
        <taxon>Actinopterygii</taxon>
        <taxon>Neopterygii</taxon>
        <taxon>Teleostei</taxon>
        <taxon>Neoteleostei</taxon>
        <taxon>Acanthomorphata</taxon>
        <taxon>Eupercaria</taxon>
        <taxon>Tetraodontiformes</taxon>
        <taxon>Tetradontoidea</taxon>
        <taxon>Tetraodontidae</taxon>
        <taxon>Tetraodon</taxon>
    </lineage>
</organism>
<dbReference type="GO" id="GO:0004674">
    <property type="term" value="F:protein serine/threonine kinase activity"/>
    <property type="evidence" value="ECO:0007669"/>
    <property type="project" value="UniProtKB-KW"/>
</dbReference>
<protein>
    <recommendedName>
        <fullName evidence="7">Protein kinase domain-containing protein</fullName>
    </recommendedName>
</protein>
<dbReference type="InterPro" id="IPR011009">
    <property type="entry name" value="Kinase-like_dom_sf"/>
</dbReference>
<dbReference type="GO" id="GO:0004713">
    <property type="term" value="F:protein tyrosine kinase activity"/>
    <property type="evidence" value="ECO:0007669"/>
    <property type="project" value="TreeGrafter"/>
</dbReference>
<evidence type="ECO:0000256" key="2">
    <source>
        <dbReference type="ARBA" id="ARBA00022679"/>
    </source>
</evidence>
<dbReference type="GO" id="GO:0005737">
    <property type="term" value="C:cytoplasm"/>
    <property type="evidence" value="ECO:0007669"/>
    <property type="project" value="TreeGrafter"/>
</dbReference>
<proteinExistence type="predicted"/>
<dbReference type="GO" id="GO:0042771">
    <property type="term" value="P:intrinsic apoptotic signaling pathway in response to DNA damage by p53 class mediator"/>
    <property type="evidence" value="ECO:0007669"/>
    <property type="project" value="TreeGrafter"/>
</dbReference>
<dbReference type="GO" id="GO:0046332">
    <property type="term" value="F:SMAD binding"/>
    <property type="evidence" value="ECO:0007669"/>
    <property type="project" value="TreeGrafter"/>
</dbReference>
<dbReference type="AlphaFoldDB" id="H3BWM2"/>
<evidence type="ECO:0000256" key="5">
    <source>
        <dbReference type="ARBA" id="ARBA00022840"/>
    </source>
</evidence>
<keyword evidence="3" id="KW-0547">Nucleotide-binding</keyword>
<accession>H3BWM2</accession>
<evidence type="ECO:0000313" key="9">
    <source>
        <dbReference type="Proteomes" id="UP000007303"/>
    </source>
</evidence>
<keyword evidence="2" id="KW-0808">Transferase</keyword>